<proteinExistence type="predicted"/>
<evidence type="ECO:0000313" key="1">
    <source>
        <dbReference type="EMBL" id="KAK8958619.1"/>
    </source>
</evidence>
<reference evidence="1 2" key="1">
    <citation type="journal article" date="2022" name="Nat. Plants">
        <title>Genomes of leafy and leafless Platanthera orchids illuminate the evolution of mycoheterotrophy.</title>
        <authorList>
            <person name="Li M.H."/>
            <person name="Liu K.W."/>
            <person name="Li Z."/>
            <person name="Lu H.C."/>
            <person name="Ye Q.L."/>
            <person name="Zhang D."/>
            <person name="Wang J.Y."/>
            <person name="Li Y.F."/>
            <person name="Zhong Z.M."/>
            <person name="Liu X."/>
            <person name="Yu X."/>
            <person name="Liu D.K."/>
            <person name="Tu X.D."/>
            <person name="Liu B."/>
            <person name="Hao Y."/>
            <person name="Liao X.Y."/>
            <person name="Jiang Y.T."/>
            <person name="Sun W.H."/>
            <person name="Chen J."/>
            <person name="Chen Y.Q."/>
            <person name="Ai Y."/>
            <person name="Zhai J.W."/>
            <person name="Wu S.S."/>
            <person name="Zhou Z."/>
            <person name="Hsiao Y.Y."/>
            <person name="Wu W.L."/>
            <person name="Chen Y.Y."/>
            <person name="Lin Y.F."/>
            <person name="Hsu J.L."/>
            <person name="Li C.Y."/>
            <person name="Wang Z.W."/>
            <person name="Zhao X."/>
            <person name="Zhong W.Y."/>
            <person name="Ma X.K."/>
            <person name="Ma L."/>
            <person name="Huang J."/>
            <person name="Chen G.Z."/>
            <person name="Huang M.Z."/>
            <person name="Huang L."/>
            <person name="Peng D.H."/>
            <person name="Luo Y.B."/>
            <person name="Zou S.Q."/>
            <person name="Chen S.P."/>
            <person name="Lan S."/>
            <person name="Tsai W.C."/>
            <person name="Van de Peer Y."/>
            <person name="Liu Z.J."/>
        </authorList>
    </citation>
    <scope>NUCLEOTIDE SEQUENCE [LARGE SCALE GENOMIC DNA]</scope>
    <source>
        <strain evidence="1">Lor288</strain>
    </source>
</reference>
<keyword evidence="2" id="KW-1185">Reference proteome</keyword>
<organism evidence="1 2">
    <name type="scientific">Platanthera guangdongensis</name>
    <dbReference type="NCBI Taxonomy" id="2320717"/>
    <lineage>
        <taxon>Eukaryota</taxon>
        <taxon>Viridiplantae</taxon>
        <taxon>Streptophyta</taxon>
        <taxon>Embryophyta</taxon>
        <taxon>Tracheophyta</taxon>
        <taxon>Spermatophyta</taxon>
        <taxon>Magnoliopsida</taxon>
        <taxon>Liliopsida</taxon>
        <taxon>Asparagales</taxon>
        <taxon>Orchidaceae</taxon>
        <taxon>Orchidoideae</taxon>
        <taxon>Orchideae</taxon>
        <taxon>Orchidinae</taxon>
        <taxon>Platanthera</taxon>
    </lineage>
</organism>
<gene>
    <name evidence="1" type="ORF">KSP40_PGU000902</name>
</gene>
<dbReference type="EMBL" id="JBBWWR010000012">
    <property type="protein sequence ID" value="KAK8958619.1"/>
    <property type="molecule type" value="Genomic_DNA"/>
</dbReference>
<evidence type="ECO:0000313" key="2">
    <source>
        <dbReference type="Proteomes" id="UP001412067"/>
    </source>
</evidence>
<protein>
    <submittedName>
        <fullName evidence="1">Uncharacterized protein</fullName>
    </submittedName>
</protein>
<sequence>MNEDKRFAEVVECKSASVDEHSTLEGSTRASRCGRSGNENVGFSNADIKLVDPPGYGEPTTVPGFPVNPPGSPVFGRFLYGAASFGAPVTFTPDGWKGRSRAGGREARLKTEGKQGYFSLLREKILQTPGQPFFFRTTGGIYSRYHGREYPETNEPLRFRAVFARLKFSISVISSSAPFFFDSISICISLDTQDSQLLWHLTSTLTPASVAYSPVSSLSLNY</sequence>
<comment type="caution">
    <text evidence="1">The sequence shown here is derived from an EMBL/GenBank/DDBJ whole genome shotgun (WGS) entry which is preliminary data.</text>
</comment>
<name>A0ABR2M3G4_9ASPA</name>
<accession>A0ABR2M3G4</accession>
<dbReference type="Proteomes" id="UP001412067">
    <property type="component" value="Unassembled WGS sequence"/>
</dbReference>